<dbReference type="PROSITE" id="PS00444">
    <property type="entry name" value="POLYPRENYL_SYNTHASE_2"/>
    <property type="match status" value="1"/>
</dbReference>
<dbReference type="PANTHER" id="PTHR12001:SF69">
    <property type="entry name" value="ALL TRANS-POLYPRENYL-DIPHOSPHATE SYNTHASE PDSS1"/>
    <property type="match status" value="1"/>
</dbReference>
<accession>A0A7R8ZNT7</accession>
<dbReference type="SUPFAM" id="SSF48576">
    <property type="entry name" value="Terpenoid synthases"/>
    <property type="match status" value="1"/>
</dbReference>
<dbReference type="SFLD" id="SFLDS00005">
    <property type="entry name" value="Isoprenoid_Synthase_Type_I"/>
    <property type="match status" value="1"/>
</dbReference>
<dbReference type="EMBL" id="OB661606">
    <property type="protein sequence ID" value="CAD7228590.1"/>
    <property type="molecule type" value="Genomic_DNA"/>
</dbReference>
<evidence type="ECO:0000256" key="1">
    <source>
        <dbReference type="ARBA" id="ARBA00001946"/>
    </source>
</evidence>
<dbReference type="GO" id="GO:0046872">
    <property type="term" value="F:metal ion binding"/>
    <property type="evidence" value="ECO:0007669"/>
    <property type="project" value="UniProtKB-KW"/>
</dbReference>
<dbReference type="GO" id="GO:1990234">
    <property type="term" value="C:transferase complex"/>
    <property type="evidence" value="ECO:0007669"/>
    <property type="project" value="TreeGrafter"/>
</dbReference>
<dbReference type="PROSITE" id="PS00723">
    <property type="entry name" value="POLYPRENYL_SYNTHASE_1"/>
    <property type="match status" value="1"/>
</dbReference>
<evidence type="ECO:0000256" key="4">
    <source>
        <dbReference type="ARBA" id="ARBA00022723"/>
    </source>
</evidence>
<dbReference type="InterPro" id="IPR008949">
    <property type="entry name" value="Isoprenoid_synthase_dom_sf"/>
</dbReference>
<dbReference type="GO" id="GO:0006744">
    <property type="term" value="P:ubiquinone biosynthetic process"/>
    <property type="evidence" value="ECO:0007669"/>
    <property type="project" value="TreeGrafter"/>
</dbReference>
<keyword evidence="4" id="KW-0479">Metal-binding</keyword>
<dbReference type="PANTHER" id="PTHR12001">
    <property type="entry name" value="GERANYLGERANYL PYROPHOSPHATE SYNTHASE"/>
    <property type="match status" value="1"/>
</dbReference>
<evidence type="ECO:0000256" key="5">
    <source>
        <dbReference type="ARBA" id="ARBA00022842"/>
    </source>
</evidence>
<dbReference type="OrthoDB" id="9927103at2759"/>
<dbReference type="GO" id="GO:0005739">
    <property type="term" value="C:mitochondrion"/>
    <property type="evidence" value="ECO:0007669"/>
    <property type="project" value="TreeGrafter"/>
</dbReference>
<dbReference type="Pfam" id="PF00348">
    <property type="entry name" value="polyprenyl_synt"/>
    <property type="match status" value="1"/>
</dbReference>
<dbReference type="Gene3D" id="1.10.600.10">
    <property type="entry name" value="Farnesyl Diphosphate Synthase"/>
    <property type="match status" value="1"/>
</dbReference>
<evidence type="ECO:0000313" key="8">
    <source>
        <dbReference type="EMBL" id="CAD7228590.1"/>
    </source>
</evidence>
<keyword evidence="6" id="KW-0414">Isoprene biosynthesis</keyword>
<keyword evidence="3 7" id="KW-0808">Transferase</keyword>
<dbReference type="GO" id="GO:0042811">
    <property type="term" value="P:pheromone biosynthetic process"/>
    <property type="evidence" value="ECO:0007669"/>
    <property type="project" value="UniProtKB-ARBA"/>
</dbReference>
<dbReference type="InterPro" id="IPR033749">
    <property type="entry name" value="Polyprenyl_synt_CS"/>
</dbReference>
<dbReference type="AlphaFoldDB" id="A0A7R8ZNT7"/>
<dbReference type="GO" id="GO:0008299">
    <property type="term" value="P:isoprenoid biosynthetic process"/>
    <property type="evidence" value="ECO:0007669"/>
    <property type="project" value="UniProtKB-KW"/>
</dbReference>
<name>A0A7R8ZNT7_9CRUS</name>
<dbReference type="GO" id="GO:0004659">
    <property type="term" value="F:prenyltransferase activity"/>
    <property type="evidence" value="ECO:0007669"/>
    <property type="project" value="InterPro"/>
</dbReference>
<sequence>MNGRMFLAPTRVVVFLHRHGAKRNLRVASLNRVTNTIDSSRLQGAKLSLPMIRSNRRSSFLPSSSVVHSPPNSLSFPRFSPQRRSVSSSFPIIPPPATFNDVDRDPRNISLQDAIEETRRITQQLFPDVRSLFSCLSPNLRELASYYFDGSGKAIRPQFVLLMACSVNQHQHGVSGQLTLAQKQVAMIAEMIHTASLLHDDVIDQADKRRGKRSANERWGQREAILAGDYVLGLASKVLAEIGDTAIVTMISQILMDLVQGEFMQMGSKQEENDRFTHYLDKTYKKTASLLANCFKAVAHLASANSSVQEAAFEVGRNLGIAFQLIDDLLDFEVSSEMLGKPVVADLRLGLATAPVLFACRDHPEMESMIMRRFSSPSDVAEAYRLVLASNGLHETRVLAQSYADAAHRHLSAIRKTPYRLALGHMLDSMLKRRR</sequence>
<reference evidence="8" key="1">
    <citation type="submission" date="2020-11" db="EMBL/GenBank/DDBJ databases">
        <authorList>
            <person name="Tran Van P."/>
        </authorList>
    </citation>
    <scope>NUCLEOTIDE SEQUENCE</scope>
</reference>
<protein>
    <submittedName>
        <fullName evidence="8">Uncharacterized protein</fullName>
    </submittedName>
</protein>
<evidence type="ECO:0000256" key="7">
    <source>
        <dbReference type="RuleBase" id="RU004466"/>
    </source>
</evidence>
<evidence type="ECO:0000256" key="3">
    <source>
        <dbReference type="ARBA" id="ARBA00022679"/>
    </source>
</evidence>
<evidence type="ECO:0000256" key="2">
    <source>
        <dbReference type="ARBA" id="ARBA00006706"/>
    </source>
</evidence>
<dbReference type="InterPro" id="IPR000092">
    <property type="entry name" value="Polyprenyl_synt"/>
</dbReference>
<keyword evidence="5" id="KW-0460">Magnesium</keyword>
<organism evidence="8">
    <name type="scientific">Cyprideis torosa</name>
    <dbReference type="NCBI Taxonomy" id="163714"/>
    <lineage>
        <taxon>Eukaryota</taxon>
        <taxon>Metazoa</taxon>
        <taxon>Ecdysozoa</taxon>
        <taxon>Arthropoda</taxon>
        <taxon>Crustacea</taxon>
        <taxon>Oligostraca</taxon>
        <taxon>Ostracoda</taxon>
        <taxon>Podocopa</taxon>
        <taxon>Podocopida</taxon>
        <taxon>Cytherocopina</taxon>
        <taxon>Cytheroidea</taxon>
        <taxon>Cytherideidae</taxon>
        <taxon>Cyprideis</taxon>
    </lineage>
</organism>
<comment type="similarity">
    <text evidence="2 7">Belongs to the FPP/GGPP synthase family.</text>
</comment>
<evidence type="ECO:0000256" key="6">
    <source>
        <dbReference type="ARBA" id="ARBA00023229"/>
    </source>
</evidence>
<comment type="cofactor">
    <cofactor evidence="1">
        <name>Mg(2+)</name>
        <dbReference type="ChEBI" id="CHEBI:18420"/>
    </cofactor>
</comment>
<proteinExistence type="inferred from homology"/>
<gene>
    <name evidence="8" type="ORF">CTOB1V02_LOCUS6470</name>
</gene>
<dbReference type="CDD" id="cd00685">
    <property type="entry name" value="Trans_IPPS_HT"/>
    <property type="match status" value="1"/>
</dbReference>